<dbReference type="PANTHER" id="PTHR11699">
    <property type="entry name" value="ALDEHYDE DEHYDROGENASE-RELATED"/>
    <property type="match status" value="1"/>
</dbReference>
<dbReference type="EMBL" id="CP014859">
    <property type="protein sequence ID" value="AOS64857.1"/>
    <property type="molecule type" value="Genomic_DNA"/>
</dbReference>
<dbReference type="InterPro" id="IPR016162">
    <property type="entry name" value="Ald_DH_N"/>
</dbReference>
<sequence length="507" mass="53193">MLGMPGSVITTTRPVLLEQAAREHLRVHSPIDGALVGLIRISDETEIIDAVRTARATLPAWSGTSATDRGRRIRAAASAVRGVIDELAALQHAETGRPVTYARAGVLAGVEILERYAELGPVHRGRSVLGKQAAVDLTVPEPLGVVAVLTSWNDPVAVSCGLLGAALATGNTVVFKPSERTAHLGLRLAEVVASALPTGVLGVLSGDGRTGARLTAEPGIDLIAHVGSAETGRDIAEVAARAGTAVLLENGGNDALIVDEGVDIGWAAEQTARAAFAETGQRRASVERVYVHRAVAAVFQHRLAAEADRLAAGSGRFAETWPSDDELGPLVDRHSRERVHDQVSEAVAQGAWALAGGRIPRGPGAYYPATVLADCTPQMRVMREETCGPVAALRVVEDFDQALTEAAQDRHGRAATVLTASMSRAQRAWRELPVGTVRVNSVAGAGPGSDVRPRRGFGTGLSFAFGPELLDEMTAMKVVHLGLAVPGERPIKRVVTAMYGGEEEHDA</sequence>
<keyword evidence="1" id="KW-0560">Oxidoreductase</keyword>
<feature type="domain" description="Aldehyde dehydrogenase" evidence="2">
    <location>
        <begin position="22"/>
        <end position="479"/>
    </location>
</feature>
<dbReference type="Pfam" id="PF00171">
    <property type="entry name" value="Aldedh"/>
    <property type="match status" value="1"/>
</dbReference>
<dbReference type="KEGG" id="ahm:TL08_20330"/>
<reference evidence="4" key="1">
    <citation type="submission" date="2016-03" db="EMBL/GenBank/DDBJ databases">
        <title>Complete genome sequence of the type strain Actinoalloteichus hymeniacidonis DSM 45092.</title>
        <authorList>
            <person name="Schaffert L."/>
            <person name="Albersmeier A."/>
            <person name="Winkler A."/>
            <person name="Kalinowski J."/>
            <person name="Zotchev S."/>
            <person name="Ruckert C."/>
        </authorList>
    </citation>
    <scope>NUCLEOTIDE SEQUENCE [LARGE SCALE GENOMIC DNA]</scope>
    <source>
        <strain evidence="4">HPA177(T) (DSM 45092(T))</strain>
    </source>
</reference>
<protein>
    <submittedName>
        <fullName evidence="3">NAD-dependent aldehyde dehydrogenase</fullName>
    </submittedName>
</protein>
<evidence type="ECO:0000259" key="2">
    <source>
        <dbReference type="Pfam" id="PF00171"/>
    </source>
</evidence>
<dbReference type="Proteomes" id="UP000095210">
    <property type="component" value="Chromosome"/>
</dbReference>
<dbReference type="GO" id="GO:0016620">
    <property type="term" value="F:oxidoreductase activity, acting on the aldehyde or oxo group of donors, NAD or NADP as acceptor"/>
    <property type="evidence" value="ECO:0007669"/>
    <property type="project" value="InterPro"/>
</dbReference>
<dbReference type="InterPro" id="IPR016161">
    <property type="entry name" value="Ald_DH/histidinol_DH"/>
</dbReference>
<organism evidence="3 4">
    <name type="scientific">Actinoalloteichus hymeniacidonis</name>
    <dbReference type="NCBI Taxonomy" id="340345"/>
    <lineage>
        <taxon>Bacteria</taxon>
        <taxon>Bacillati</taxon>
        <taxon>Actinomycetota</taxon>
        <taxon>Actinomycetes</taxon>
        <taxon>Pseudonocardiales</taxon>
        <taxon>Pseudonocardiaceae</taxon>
        <taxon>Actinoalloteichus</taxon>
    </lineage>
</organism>
<dbReference type="InterPro" id="IPR015590">
    <property type="entry name" value="Aldehyde_DH_dom"/>
</dbReference>
<evidence type="ECO:0000313" key="3">
    <source>
        <dbReference type="EMBL" id="AOS64857.1"/>
    </source>
</evidence>
<evidence type="ECO:0000313" key="4">
    <source>
        <dbReference type="Proteomes" id="UP000095210"/>
    </source>
</evidence>
<evidence type="ECO:0000256" key="1">
    <source>
        <dbReference type="ARBA" id="ARBA00023002"/>
    </source>
</evidence>
<dbReference type="Gene3D" id="3.40.309.10">
    <property type="entry name" value="Aldehyde Dehydrogenase, Chain A, domain 2"/>
    <property type="match status" value="1"/>
</dbReference>
<dbReference type="AlphaFoldDB" id="A0AAC9HSI1"/>
<proteinExistence type="predicted"/>
<dbReference type="Gene3D" id="3.40.605.10">
    <property type="entry name" value="Aldehyde Dehydrogenase, Chain A, domain 1"/>
    <property type="match status" value="1"/>
</dbReference>
<dbReference type="CDD" id="cd07078">
    <property type="entry name" value="ALDH"/>
    <property type="match status" value="1"/>
</dbReference>
<dbReference type="SUPFAM" id="SSF53720">
    <property type="entry name" value="ALDH-like"/>
    <property type="match status" value="1"/>
</dbReference>
<keyword evidence="4" id="KW-1185">Reference proteome</keyword>
<name>A0AAC9HSI1_9PSEU</name>
<dbReference type="InterPro" id="IPR016163">
    <property type="entry name" value="Ald_DH_C"/>
</dbReference>
<gene>
    <name evidence="3" type="ORF">TL08_20330</name>
</gene>
<accession>A0AAC9HSI1</accession>